<name>A0A183L026_9TREM</name>
<dbReference type="WBParaSite" id="SCUD_0002067701-mRNA-1">
    <property type="protein sequence ID" value="SCUD_0002067701-mRNA-1"/>
    <property type="gene ID" value="SCUD_0002067701"/>
</dbReference>
<sequence>MRCVDDLSMICNETIDMCLYKGSSDNMSMVLVAFDPAPRVDPTSKTEDENLESVLVQRTKGKTLVLLLYNILLFYR</sequence>
<accession>A0A183L026</accession>
<dbReference type="InterPro" id="IPR036457">
    <property type="entry name" value="PPM-type-like_dom_sf"/>
</dbReference>
<dbReference type="EMBL" id="UZAK01044808">
    <property type="protein sequence ID" value="VDP73023.1"/>
    <property type="molecule type" value="Genomic_DNA"/>
</dbReference>
<evidence type="ECO:0000313" key="2">
    <source>
        <dbReference type="Proteomes" id="UP000279833"/>
    </source>
</evidence>
<keyword evidence="2" id="KW-1185">Reference proteome</keyword>
<gene>
    <name evidence="1" type="ORF">SCUD_LOCUS20674</name>
</gene>
<evidence type="ECO:0000313" key="3">
    <source>
        <dbReference type="WBParaSite" id="SCUD_0002067701-mRNA-1"/>
    </source>
</evidence>
<dbReference type="SUPFAM" id="SSF81606">
    <property type="entry name" value="PP2C-like"/>
    <property type="match status" value="1"/>
</dbReference>
<dbReference type="STRING" id="6186.A0A183L026"/>
<organism evidence="3">
    <name type="scientific">Schistosoma curassoni</name>
    <dbReference type="NCBI Taxonomy" id="6186"/>
    <lineage>
        <taxon>Eukaryota</taxon>
        <taxon>Metazoa</taxon>
        <taxon>Spiralia</taxon>
        <taxon>Lophotrochozoa</taxon>
        <taxon>Platyhelminthes</taxon>
        <taxon>Trematoda</taxon>
        <taxon>Digenea</taxon>
        <taxon>Strigeidida</taxon>
        <taxon>Schistosomatoidea</taxon>
        <taxon>Schistosomatidae</taxon>
        <taxon>Schistosoma</taxon>
    </lineage>
</organism>
<dbReference type="Proteomes" id="UP000279833">
    <property type="component" value="Unassembled WGS sequence"/>
</dbReference>
<reference evidence="3" key="1">
    <citation type="submission" date="2016-06" db="UniProtKB">
        <authorList>
            <consortium name="WormBaseParasite"/>
        </authorList>
    </citation>
    <scope>IDENTIFICATION</scope>
</reference>
<proteinExistence type="predicted"/>
<reference evidence="1 2" key="2">
    <citation type="submission" date="2018-11" db="EMBL/GenBank/DDBJ databases">
        <authorList>
            <consortium name="Pathogen Informatics"/>
        </authorList>
    </citation>
    <scope>NUCLEOTIDE SEQUENCE [LARGE SCALE GENOMIC DNA]</scope>
    <source>
        <strain evidence="1">Dakar</strain>
        <strain evidence="2">Dakar, Senegal</strain>
    </source>
</reference>
<dbReference type="AlphaFoldDB" id="A0A183L026"/>
<protein>
    <submittedName>
        <fullName evidence="3">PPM-type phosphatase domain-containing protein</fullName>
    </submittedName>
</protein>
<evidence type="ECO:0000313" key="1">
    <source>
        <dbReference type="EMBL" id="VDP73023.1"/>
    </source>
</evidence>